<evidence type="ECO:0000313" key="1">
    <source>
        <dbReference type="EMBL" id="PMC61593.1"/>
    </source>
</evidence>
<dbReference type="NCBIfam" id="TIGR01907">
    <property type="entry name" value="casE_Cse3"/>
    <property type="match status" value="1"/>
</dbReference>
<protein>
    <submittedName>
        <fullName evidence="1">Type I-E CRISPR-associated protein Cas6/Cse3/CasE</fullName>
    </submittedName>
</protein>
<dbReference type="Gene3D" id="3.30.70.1200">
    <property type="entry name" value="Crispr-associated protein, domain 1"/>
    <property type="match status" value="1"/>
</dbReference>
<name>A0A2N6SWZ4_9CORY</name>
<accession>A0A2N6SWZ4</accession>
<organism evidence="1 2">
    <name type="scientific">Corynebacterium xerosis</name>
    <dbReference type="NCBI Taxonomy" id="1725"/>
    <lineage>
        <taxon>Bacteria</taxon>
        <taxon>Bacillati</taxon>
        <taxon>Actinomycetota</taxon>
        <taxon>Actinomycetes</taxon>
        <taxon>Mycobacteriales</taxon>
        <taxon>Corynebacteriaceae</taxon>
        <taxon>Corynebacterium</taxon>
    </lineage>
</organism>
<gene>
    <name evidence="1" type="primary">cas6e</name>
    <name evidence="1" type="ORF">CJ204_10365</name>
</gene>
<dbReference type="Pfam" id="PF08798">
    <property type="entry name" value="CRISPR_assoc"/>
    <property type="match status" value="1"/>
</dbReference>
<dbReference type="RefSeq" id="WP_102214059.1">
    <property type="nucleotide sequence ID" value="NZ_PNHF01000025.1"/>
</dbReference>
<dbReference type="SMART" id="SM01101">
    <property type="entry name" value="CRISPR_assoc"/>
    <property type="match status" value="1"/>
</dbReference>
<comment type="caution">
    <text evidence="1">The sequence shown here is derived from an EMBL/GenBank/DDBJ whole genome shotgun (WGS) entry which is preliminary data.</text>
</comment>
<dbReference type="SUPFAM" id="SSF117987">
    <property type="entry name" value="CRISPR-associated protein"/>
    <property type="match status" value="2"/>
</dbReference>
<dbReference type="Proteomes" id="UP000235363">
    <property type="component" value="Unassembled WGS sequence"/>
</dbReference>
<dbReference type="InterPro" id="IPR010179">
    <property type="entry name" value="CRISPR-assoc_prot_Cse3"/>
</dbReference>
<proteinExistence type="predicted"/>
<dbReference type="EMBL" id="PNHF01000025">
    <property type="protein sequence ID" value="PMC61593.1"/>
    <property type="molecule type" value="Genomic_DNA"/>
</dbReference>
<sequence>MSTFTRIYLNPRKRGGRKLLTNPEAMHAAVRAAFPPDIDTGDSRVLWRTDSQGDEHVLYIVGPETPDATHIVEQAGWDTRPPQSADYGRLQDSLMKGQQWAFELVANPVSSKAGARGTRGKVVAHVTAEQQIAWLTQRAEAAGFTVLDDARVVGRERLSFSKGPDAKSRRISVSTARFSGTLEVTDVDALRSTLNQGIGRARAYGCGLLTLARHH</sequence>
<dbReference type="CDD" id="cd09727">
    <property type="entry name" value="Cas6_I-E"/>
    <property type="match status" value="1"/>
</dbReference>
<evidence type="ECO:0000313" key="2">
    <source>
        <dbReference type="Proteomes" id="UP000235363"/>
    </source>
</evidence>
<dbReference type="AlphaFoldDB" id="A0A2N6SWZ4"/>
<reference evidence="1 2" key="1">
    <citation type="submission" date="2017-09" db="EMBL/GenBank/DDBJ databases">
        <title>Bacterial strain isolated from the female urinary microbiota.</title>
        <authorList>
            <person name="Thomas-White K."/>
            <person name="Kumar N."/>
            <person name="Forster S."/>
            <person name="Putonti C."/>
            <person name="Lawley T."/>
            <person name="Wolfe A.J."/>
        </authorList>
    </citation>
    <scope>NUCLEOTIDE SEQUENCE [LARGE SCALE GENOMIC DNA]</scope>
    <source>
        <strain evidence="1 2">UMB0908</strain>
    </source>
</reference>
<dbReference type="Gene3D" id="3.30.70.1210">
    <property type="entry name" value="Crispr-associated protein, domain 2"/>
    <property type="match status" value="1"/>
</dbReference>